<evidence type="ECO:0000256" key="2">
    <source>
        <dbReference type="SAM" id="MobiDB-lite"/>
    </source>
</evidence>
<gene>
    <name evidence="3" type="ORF">ATB53_02630</name>
</gene>
<evidence type="ECO:0000256" key="1">
    <source>
        <dbReference type="ARBA" id="ARBA00008799"/>
    </source>
</evidence>
<dbReference type="PANTHER" id="PTHR10788">
    <property type="entry name" value="TREHALOSE-6-PHOSPHATE SYNTHASE"/>
    <property type="match status" value="1"/>
</dbReference>
<evidence type="ECO:0000313" key="3">
    <source>
        <dbReference type="EMBL" id="KWV16180.1"/>
    </source>
</evidence>
<dbReference type="OrthoDB" id="9815690at2"/>
<feature type="region of interest" description="Disordered" evidence="2">
    <location>
        <begin position="1"/>
        <end position="44"/>
    </location>
</feature>
<dbReference type="InterPro" id="IPR001830">
    <property type="entry name" value="Glyco_trans_20"/>
</dbReference>
<feature type="region of interest" description="Disordered" evidence="2">
    <location>
        <begin position="517"/>
        <end position="541"/>
    </location>
</feature>
<dbReference type="Pfam" id="PF00982">
    <property type="entry name" value="Glyco_transf_20"/>
    <property type="match status" value="1"/>
</dbReference>
<protein>
    <submittedName>
        <fullName evidence="3">Trehalose-6-phosphate synthase</fullName>
    </submittedName>
</protein>
<comment type="similarity">
    <text evidence="1">Belongs to the glycosyltransferase 20 family.</text>
</comment>
<dbReference type="GO" id="GO:0003825">
    <property type="term" value="F:alpha,alpha-trehalose-phosphate synthase (UDP-forming) activity"/>
    <property type="evidence" value="ECO:0007669"/>
    <property type="project" value="TreeGrafter"/>
</dbReference>
<feature type="compositionally biased region" description="Polar residues" evidence="2">
    <location>
        <begin position="1"/>
        <end position="17"/>
    </location>
</feature>
<reference evidence="3 4" key="1">
    <citation type="submission" date="2015-11" db="EMBL/GenBank/DDBJ databases">
        <title>Long Read and Single Molecule DNA Sequencing Simplifies Genome Assembly and TAL Effector Gene Analysis of Xanthomonas translucens.</title>
        <authorList>
            <person name="Peng Z."/>
            <person name="Hu Y."/>
            <person name="Xie J."/>
            <person name="Potnis N."/>
            <person name="Akhunova A."/>
            <person name="Jones J."/>
            <person name="Liu Z."/>
            <person name="White F."/>
            <person name="Liu S."/>
        </authorList>
    </citation>
    <scope>NUCLEOTIDE SEQUENCE [LARGE SCALE GENOMIC DNA]</scope>
    <source>
        <strain evidence="3 4">B1</strain>
    </source>
</reference>
<dbReference type="PANTHER" id="PTHR10788:SF106">
    <property type="entry name" value="BCDNA.GH08860"/>
    <property type="match status" value="1"/>
</dbReference>
<dbReference type="EMBL" id="LNTA01000036">
    <property type="protein sequence ID" value="KWV16180.1"/>
    <property type="molecule type" value="Genomic_DNA"/>
</dbReference>
<dbReference type="CDD" id="cd03788">
    <property type="entry name" value="GT20_TPS"/>
    <property type="match status" value="1"/>
</dbReference>
<sequence>MRSSAVLQNTPSTQHYTEQTKAETPEPAGSSQPKFQQFEGLSSRPRHAIGKAPRQTSKPDMQGRLVVVSNRMIDPKKPAAGGVAVALEETMRDNEDLWLGWSGKVGGRLGTQEVKTESFGKSKLAGIDLTRKQFDNYYSGFCNSALWPVMHNSAQWADFSPEFYRSYRQVNKMFASKLAPMLKQDDVLWIHDYHLIPLAEELRKLGCKQRIGFFNHTPFPTPDVFKEIPQHKELMKAFFSYDLVGMQIPRDVQNFRDYVANEKVGKNIDDRSTEAFGQKTNVQHFPIGIDIPSLEALQAGEDSAELINHLKKERKQGRTLMIGVERLDYSKGIPDRLAALGDMLEKRSDLRNKVTFVQIAAPSRQNVPAYAKLARDTRTLVDNINRKYGTKSWSPIMYIDHSVNRNALPEIYRMSRVGVITSKADGMNLVSKEYVAAQDPKNPGVLVLSEGAGSAYQLKEALQIPPEDRAAITGAYETALGMRLGERRKRHGPLLENVQTEDLGKWRSDCLAPLCADPSASTGSAGDHPVPAPQSKRRRTS</sequence>
<accession>A0A109HRG4</accession>
<dbReference type="SUPFAM" id="SSF53756">
    <property type="entry name" value="UDP-Glycosyltransferase/glycogen phosphorylase"/>
    <property type="match status" value="1"/>
</dbReference>
<dbReference type="GO" id="GO:0005992">
    <property type="term" value="P:trehalose biosynthetic process"/>
    <property type="evidence" value="ECO:0007669"/>
    <property type="project" value="InterPro"/>
</dbReference>
<dbReference type="Gene3D" id="3.40.50.2000">
    <property type="entry name" value="Glycogen Phosphorylase B"/>
    <property type="match status" value="2"/>
</dbReference>
<organism evidence="3 4">
    <name type="scientific">Xanthomonas campestris pv. translucens</name>
    <dbReference type="NCBI Taxonomy" id="343"/>
    <lineage>
        <taxon>Bacteria</taxon>
        <taxon>Pseudomonadati</taxon>
        <taxon>Pseudomonadota</taxon>
        <taxon>Gammaproteobacteria</taxon>
        <taxon>Lysobacterales</taxon>
        <taxon>Lysobacteraceae</taxon>
        <taxon>Xanthomonas</taxon>
        <taxon>Xanthomonas translucens group</taxon>
    </lineage>
</organism>
<comment type="caution">
    <text evidence="3">The sequence shown here is derived from an EMBL/GenBank/DDBJ whole genome shotgun (WGS) entry which is preliminary data.</text>
</comment>
<name>A0A109HRG4_XANCT</name>
<dbReference type="AlphaFoldDB" id="A0A109HRG4"/>
<dbReference type="Proteomes" id="UP000055854">
    <property type="component" value="Unassembled WGS sequence"/>
</dbReference>
<proteinExistence type="inferred from homology"/>
<evidence type="ECO:0000313" key="4">
    <source>
        <dbReference type="Proteomes" id="UP000055854"/>
    </source>
</evidence>